<dbReference type="Gene3D" id="1.20.930.10">
    <property type="entry name" value="Conserved domain common to transcription factors TFIIS, elongin A, CRSP70"/>
    <property type="match status" value="1"/>
</dbReference>
<dbReference type="Proteomes" id="UP000494040">
    <property type="component" value="Unassembled WGS sequence"/>
</dbReference>
<organism evidence="7 8">
    <name type="scientific">Cimex lectularius</name>
    <name type="common">Bed bug</name>
    <name type="synonym">Acanthia lectularia</name>
    <dbReference type="NCBI Taxonomy" id="79782"/>
    <lineage>
        <taxon>Eukaryota</taxon>
        <taxon>Metazoa</taxon>
        <taxon>Ecdysozoa</taxon>
        <taxon>Arthropoda</taxon>
        <taxon>Hexapoda</taxon>
        <taxon>Insecta</taxon>
        <taxon>Pterygota</taxon>
        <taxon>Neoptera</taxon>
        <taxon>Paraneoptera</taxon>
        <taxon>Hemiptera</taxon>
        <taxon>Heteroptera</taxon>
        <taxon>Panheteroptera</taxon>
        <taxon>Cimicomorpha</taxon>
        <taxon>Cimicidae</taxon>
        <taxon>Cimex</taxon>
    </lineage>
</organism>
<evidence type="ECO:0000259" key="6">
    <source>
        <dbReference type="PROSITE" id="PS50812"/>
    </source>
</evidence>
<feature type="region of interest" description="Disordered" evidence="5">
    <location>
        <begin position="95"/>
        <end position="288"/>
    </location>
</feature>
<proteinExistence type="inferred from homology"/>
<accession>A0A8I6RJS7</accession>
<feature type="compositionally biased region" description="Basic and acidic residues" evidence="5">
    <location>
        <begin position="130"/>
        <end position="139"/>
    </location>
</feature>
<reference evidence="7" key="1">
    <citation type="submission" date="2022-01" db="UniProtKB">
        <authorList>
            <consortium name="EnsemblMetazoa"/>
        </authorList>
    </citation>
    <scope>IDENTIFICATION</scope>
</reference>
<evidence type="ECO:0000256" key="2">
    <source>
        <dbReference type="ARBA" id="ARBA00005309"/>
    </source>
</evidence>
<dbReference type="Pfam" id="PF11467">
    <property type="entry name" value="LEDGF"/>
    <property type="match status" value="1"/>
</dbReference>
<dbReference type="OMA" id="HKKFFAG"/>
<evidence type="ECO:0000256" key="3">
    <source>
        <dbReference type="ARBA" id="ARBA00023054"/>
    </source>
</evidence>
<dbReference type="SUPFAM" id="SSF63748">
    <property type="entry name" value="Tudor/PWWP/MBT"/>
    <property type="match status" value="1"/>
</dbReference>
<dbReference type="PANTHER" id="PTHR12550:SF70">
    <property type="entry name" value="JIL-1 ANCHORING AND STABILIZING PROTEIN, ISOFORM A"/>
    <property type="match status" value="1"/>
</dbReference>
<evidence type="ECO:0000256" key="1">
    <source>
        <dbReference type="ARBA" id="ARBA00004123"/>
    </source>
</evidence>
<dbReference type="EnsemblMetazoa" id="XM_014392060.2">
    <property type="protein sequence ID" value="XP_014247546.1"/>
    <property type="gene ID" value="LOC106665567"/>
</dbReference>
<dbReference type="CDD" id="cd05834">
    <property type="entry name" value="PWWP_HRP"/>
    <property type="match status" value="1"/>
</dbReference>
<dbReference type="SUPFAM" id="SSF140576">
    <property type="entry name" value="HIV integrase-binding domain"/>
    <property type="match status" value="1"/>
</dbReference>
<dbReference type="InterPro" id="IPR036218">
    <property type="entry name" value="HIVI-bd_sf"/>
</dbReference>
<dbReference type="Pfam" id="PF00855">
    <property type="entry name" value="PWWP"/>
    <property type="match status" value="1"/>
</dbReference>
<dbReference type="InterPro" id="IPR000313">
    <property type="entry name" value="PWWP_dom"/>
</dbReference>
<evidence type="ECO:0000313" key="7">
    <source>
        <dbReference type="EnsemblMetazoa" id="XP_014247546.1"/>
    </source>
</evidence>
<protein>
    <recommendedName>
        <fullName evidence="6">PWWP domain-containing protein</fullName>
    </recommendedName>
</protein>
<dbReference type="InterPro" id="IPR021567">
    <property type="entry name" value="LEDGF_IBD"/>
</dbReference>
<evidence type="ECO:0000256" key="5">
    <source>
        <dbReference type="SAM" id="MobiDB-lite"/>
    </source>
</evidence>
<dbReference type="SMART" id="SM00293">
    <property type="entry name" value="PWWP"/>
    <property type="match status" value="1"/>
</dbReference>
<dbReference type="AlphaFoldDB" id="A0A8I6RJS7"/>
<keyword evidence="3" id="KW-0175">Coiled coil</keyword>
<feature type="compositionally biased region" description="Basic and acidic residues" evidence="5">
    <location>
        <begin position="171"/>
        <end position="185"/>
    </location>
</feature>
<evidence type="ECO:0000256" key="4">
    <source>
        <dbReference type="ARBA" id="ARBA00023242"/>
    </source>
</evidence>
<dbReference type="PANTHER" id="PTHR12550">
    <property type="entry name" value="HEPATOMA-DERIVED GROWTH FACTOR-RELATED"/>
    <property type="match status" value="1"/>
</dbReference>
<keyword evidence="8" id="KW-1185">Reference proteome</keyword>
<comment type="similarity">
    <text evidence="2">Belongs to the HDGF family.</text>
</comment>
<name>A0A8I6RJS7_CIMLE</name>
<keyword evidence="4" id="KW-0539">Nucleus</keyword>
<dbReference type="GO" id="GO:0005634">
    <property type="term" value="C:nucleus"/>
    <property type="evidence" value="ECO:0007669"/>
    <property type="project" value="UniProtKB-SubCell"/>
</dbReference>
<sequence length="511" mass="58270">MKPKFAKGDKVFAKVRGYPPWPAKIDALADETPSKMKYHVYFYGTGETGVVKAEDICSYVQNKAKLGKPKKHKNFTEALAGIEDDMTEEELAELAAATGGTAEEKQPDLDESAISVDESKGETPKQVAKRISEDGKTDTPKPGGGRRVSNARQPTKPMQPTPKAKPKEKKRKVESDEVSEKEAKRAKPLSAAEESPVPTSTTAMDMVEENQSEMVDKDKEMSTQADDKRDSDKEQDDKLEYKNRSGPKSSLEVMSRSGRKIKPKRFADFNELNEESKQGKVAKSKTDRPENEFLFAGKEPNRVKIPLTLNRPNFENSRYADDWDEMVLEYALSLKKRIESGEFKESVDVHMDQWTKDKYAEVVRQRKEEKNEWFTIEGKILDADYSIKESLSLKNPDPQKCIASLDNLDKLAINSLMLKKHPDIVTTVKKVRKYVGNTRNWTMTQKELEEFQELTSIIRKKADHIYNKFKALFLLPKGKSFWVHFTSEIETFSKKTKNMTLDEIFAIIEDK</sequence>
<dbReference type="OrthoDB" id="62853at2759"/>
<dbReference type="InterPro" id="IPR035441">
    <property type="entry name" value="TFIIS/LEDGF_dom_sf"/>
</dbReference>
<dbReference type="PROSITE" id="PS50812">
    <property type="entry name" value="PWWP"/>
    <property type="match status" value="1"/>
</dbReference>
<comment type="subcellular location">
    <subcellularLocation>
        <location evidence="1">Nucleus</location>
    </subcellularLocation>
</comment>
<evidence type="ECO:0000313" key="8">
    <source>
        <dbReference type="Proteomes" id="UP000494040"/>
    </source>
</evidence>
<feature type="domain" description="PWWP" evidence="6">
    <location>
        <begin position="7"/>
        <end position="62"/>
    </location>
</feature>
<dbReference type="KEGG" id="clec:106665567"/>
<dbReference type="GeneID" id="106665567"/>
<feature type="compositionally biased region" description="Basic and acidic residues" evidence="5">
    <location>
        <begin position="274"/>
        <end position="288"/>
    </location>
</feature>
<feature type="compositionally biased region" description="Basic and acidic residues" evidence="5">
    <location>
        <begin position="214"/>
        <end position="243"/>
    </location>
</feature>
<dbReference type="RefSeq" id="XP_014247546.1">
    <property type="nucleotide sequence ID" value="XM_014392060.2"/>
</dbReference>
<dbReference type="Gene3D" id="2.30.30.140">
    <property type="match status" value="1"/>
</dbReference>